<dbReference type="Proteomes" id="UP000515163">
    <property type="component" value="Unplaced"/>
</dbReference>
<dbReference type="GO" id="GO:0006198">
    <property type="term" value="P:cAMP catabolic process"/>
    <property type="evidence" value="ECO:0007669"/>
    <property type="project" value="UniProtKB-UniPathway"/>
</dbReference>
<proteinExistence type="inferred from homology"/>
<dbReference type="Pfam" id="PF00233">
    <property type="entry name" value="PDEase_I"/>
    <property type="match status" value="1"/>
</dbReference>
<keyword evidence="5" id="KW-0114">cAMP</keyword>
<feature type="binding site" evidence="8">
    <location>
        <position position="767"/>
    </location>
    <ligand>
        <name>Zn(2+)</name>
        <dbReference type="ChEBI" id="CHEBI:29105"/>
        <label>1</label>
    </ligand>
</feature>
<feature type="region of interest" description="Disordered" evidence="10">
    <location>
        <begin position="20"/>
        <end position="57"/>
    </location>
</feature>
<feature type="domain" description="PDEase" evidence="12">
    <location>
        <begin position="514"/>
        <end position="861"/>
    </location>
</feature>
<feature type="binding site" evidence="8">
    <location>
        <position position="630"/>
    </location>
    <ligand>
        <name>Zn(2+)</name>
        <dbReference type="ChEBI" id="CHEBI:29105"/>
        <label>1</label>
    </ligand>
</feature>
<dbReference type="Pfam" id="PF13426">
    <property type="entry name" value="PAS_9"/>
    <property type="match status" value="1"/>
</dbReference>
<feature type="active site" description="Proton donor" evidence="6">
    <location>
        <position position="590"/>
    </location>
</feature>
<dbReference type="PRINTS" id="PR00387">
    <property type="entry name" value="PDIESTERASE1"/>
</dbReference>
<feature type="domain" description="PAS" evidence="11">
    <location>
        <begin position="270"/>
        <end position="325"/>
    </location>
</feature>
<comment type="pathway">
    <text evidence="1">Purine metabolism; 3',5'-cyclic AMP degradation; AMP from 3',5'-cyclic AMP: step 1/1.</text>
</comment>
<protein>
    <recommendedName>
        <fullName evidence="9">Phosphodiesterase</fullName>
        <ecNumber evidence="9">3.1.4.-</ecNumber>
    </recommendedName>
</protein>
<evidence type="ECO:0000256" key="9">
    <source>
        <dbReference type="RuleBase" id="RU363067"/>
    </source>
</evidence>
<comment type="cofactor">
    <cofactor evidence="9">
        <name>a divalent metal cation</name>
        <dbReference type="ChEBI" id="CHEBI:60240"/>
    </cofactor>
    <text evidence="9">Binds 2 divalent metal cations per subunit. Site 1 may preferentially bind zinc ions, while site 2 has a preference for magnesium and/or manganese ions.</text>
</comment>
<dbReference type="Pfam" id="PF08629">
    <property type="entry name" value="PDE8"/>
    <property type="match status" value="1"/>
</dbReference>
<feature type="binding site" evidence="7">
    <location>
        <position position="767"/>
    </location>
    <ligand>
        <name>AMP</name>
        <dbReference type="ChEBI" id="CHEBI:456215"/>
    </ligand>
</feature>
<feature type="region of interest" description="Disordered" evidence="10">
    <location>
        <begin position="864"/>
        <end position="910"/>
    </location>
</feature>
<dbReference type="FunCoup" id="A0A6P8IYJ5">
    <property type="interactions" value="516"/>
</dbReference>
<dbReference type="PROSITE" id="PS51845">
    <property type="entry name" value="PDEASE_I_2"/>
    <property type="match status" value="1"/>
</dbReference>
<evidence type="ECO:0000259" key="12">
    <source>
        <dbReference type="PROSITE" id="PS51845"/>
    </source>
</evidence>
<accession>A0A6P8IYJ5</accession>
<dbReference type="GO" id="GO:0007165">
    <property type="term" value="P:signal transduction"/>
    <property type="evidence" value="ECO:0007669"/>
    <property type="project" value="InterPro"/>
</dbReference>
<dbReference type="CDD" id="cd00130">
    <property type="entry name" value="PAS"/>
    <property type="match status" value="1"/>
</dbReference>
<evidence type="ECO:0000313" key="14">
    <source>
        <dbReference type="RefSeq" id="XP_031572576.1"/>
    </source>
</evidence>
<feature type="binding site" evidence="7">
    <location>
        <begin position="590"/>
        <end position="594"/>
    </location>
    <ligand>
        <name>AMP</name>
        <dbReference type="ChEBI" id="CHEBI:456215"/>
    </ligand>
</feature>
<dbReference type="NCBIfam" id="TIGR00229">
    <property type="entry name" value="sensory_box"/>
    <property type="match status" value="1"/>
</dbReference>
<comment type="similarity">
    <text evidence="2">Belongs to the cyclic nucleotide phosphodiesterase family. PDE8 subfamily.</text>
</comment>
<dbReference type="InterPro" id="IPR000014">
    <property type="entry name" value="PAS"/>
</dbReference>
<feature type="compositionally biased region" description="Low complexity" evidence="10">
    <location>
        <begin position="866"/>
        <end position="910"/>
    </location>
</feature>
<dbReference type="InterPro" id="IPR035965">
    <property type="entry name" value="PAS-like_dom_sf"/>
</dbReference>
<feature type="region of interest" description="Disordered" evidence="10">
    <location>
        <begin position="725"/>
        <end position="749"/>
    </location>
</feature>
<evidence type="ECO:0000256" key="4">
    <source>
        <dbReference type="ARBA" id="ARBA00022801"/>
    </source>
</evidence>
<feature type="binding site" evidence="7">
    <location>
        <position position="631"/>
    </location>
    <ligand>
        <name>AMP</name>
        <dbReference type="ChEBI" id="CHEBI:456215"/>
    </ligand>
</feature>
<dbReference type="GeneID" id="116306638"/>
<evidence type="ECO:0000256" key="10">
    <source>
        <dbReference type="SAM" id="MobiDB-lite"/>
    </source>
</evidence>
<reference evidence="14" key="1">
    <citation type="submission" date="2025-08" db="UniProtKB">
        <authorList>
            <consortium name="RefSeq"/>
        </authorList>
    </citation>
    <scope>IDENTIFICATION</scope>
    <source>
        <tissue evidence="14">Tentacle</tissue>
    </source>
</reference>
<dbReference type="GO" id="GO:0004114">
    <property type="term" value="F:3',5'-cyclic-nucleotide phosphodiesterase activity"/>
    <property type="evidence" value="ECO:0007669"/>
    <property type="project" value="InterPro"/>
</dbReference>
<dbReference type="OrthoDB" id="189220at2759"/>
<evidence type="ECO:0000256" key="7">
    <source>
        <dbReference type="PIRSR" id="PIRSR623088-2"/>
    </source>
</evidence>
<evidence type="ECO:0000256" key="5">
    <source>
        <dbReference type="ARBA" id="ARBA00023149"/>
    </source>
</evidence>
<feature type="binding site" evidence="8">
    <location>
        <position position="594"/>
    </location>
    <ligand>
        <name>Zn(2+)</name>
        <dbReference type="ChEBI" id="CHEBI:29105"/>
        <label>1</label>
    </ligand>
</feature>
<evidence type="ECO:0000256" key="8">
    <source>
        <dbReference type="PIRSR" id="PIRSR623088-3"/>
    </source>
</evidence>
<dbReference type="PROSITE" id="PS00126">
    <property type="entry name" value="PDEASE_I_1"/>
    <property type="match status" value="1"/>
</dbReference>
<feature type="binding site" evidence="7">
    <location>
        <position position="819"/>
    </location>
    <ligand>
        <name>AMP</name>
        <dbReference type="ChEBI" id="CHEBI:456215"/>
    </ligand>
</feature>
<evidence type="ECO:0000256" key="2">
    <source>
        <dbReference type="ARBA" id="ARBA00006437"/>
    </source>
</evidence>
<feature type="compositionally biased region" description="Polar residues" evidence="10">
    <location>
        <begin position="740"/>
        <end position="749"/>
    </location>
</feature>
<dbReference type="PROSITE" id="PS50112">
    <property type="entry name" value="PAS"/>
    <property type="match status" value="1"/>
</dbReference>
<evidence type="ECO:0000256" key="3">
    <source>
        <dbReference type="ARBA" id="ARBA00022723"/>
    </source>
</evidence>
<evidence type="ECO:0000256" key="6">
    <source>
        <dbReference type="PIRSR" id="PIRSR623088-1"/>
    </source>
</evidence>
<feature type="compositionally biased region" description="Basic and acidic residues" evidence="10">
    <location>
        <begin position="725"/>
        <end position="739"/>
    </location>
</feature>
<dbReference type="InterPro" id="IPR036971">
    <property type="entry name" value="PDEase_catalytic_dom_sf"/>
</dbReference>
<evidence type="ECO:0000259" key="11">
    <source>
        <dbReference type="PROSITE" id="PS50112"/>
    </source>
</evidence>
<keyword evidence="3 8" id="KW-0479">Metal-binding</keyword>
<keyword evidence="4 9" id="KW-0378">Hydrolase</keyword>
<dbReference type="Gene3D" id="1.10.1300.10">
    <property type="entry name" value="3'5'-cyclic nucleotide phosphodiesterase, catalytic domain"/>
    <property type="match status" value="1"/>
</dbReference>
<evidence type="ECO:0000313" key="13">
    <source>
        <dbReference type="Proteomes" id="UP000515163"/>
    </source>
</evidence>
<feature type="region of interest" description="Disordered" evidence="10">
    <location>
        <begin position="386"/>
        <end position="414"/>
    </location>
</feature>
<dbReference type="UniPathway" id="UPA00762">
    <property type="reaction ID" value="UER00747"/>
</dbReference>
<dbReference type="InterPro" id="IPR057304">
    <property type="entry name" value="PDE8-like_REC_N"/>
</dbReference>
<dbReference type="PANTHER" id="PTHR11347">
    <property type="entry name" value="CYCLIC NUCLEOTIDE PHOSPHODIESTERASE"/>
    <property type="match status" value="1"/>
</dbReference>
<dbReference type="EC" id="3.1.4.-" evidence="9"/>
<dbReference type="RefSeq" id="XP_031572576.1">
    <property type="nucleotide sequence ID" value="XM_031716716.1"/>
</dbReference>
<dbReference type="InterPro" id="IPR023174">
    <property type="entry name" value="PDEase_CS"/>
</dbReference>
<dbReference type="SMART" id="SM00471">
    <property type="entry name" value="HDc"/>
    <property type="match status" value="1"/>
</dbReference>
<dbReference type="FunFam" id="1.10.1300.10:FF:000002">
    <property type="entry name" value="Phosphodiesterase"/>
    <property type="match status" value="1"/>
</dbReference>
<gene>
    <name evidence="14" type="primary">LOC116306638</name>
</gene>
<dbReference type="GO" id="GO:0046872">
    <property type="term" value="F:metal ion binding"/>
    <property type="evidence" value="ECO:0007669"/>
    <property type="project" value="UniProtKB-KW"/>
</dbReference>
<feature type="binding site" evidence="8">
    <location>
        <position position="631"/>
    </location>
    <ligand>
        <name>Zn(2+)</name>
        <dbReference type="ChEBI" id="CHEBI:29105"/>
        <label>2</label>
    </ligand>
</feature>
<name>A0A6P8IYJ5_ACTTE</name>
<dbReference type="AlphaFoldDB" id="A0A6P8IYJ5"/>
<dbReference type="Pfam" id="PF23198">
    <property type="entry name" value="PDE8A_N"/>
    <property type="match status" value="1"/>
</dbReference>
<feature type="binding site" evidence="8">
    <location>
        <position position="631"/>
    </location>
    <ligand>
        <name>Zn(2+)</name>
        <dbReference type="ChEBI" id="CHEBI:29105"/>
        <label>1</label>
    </ligand>
</feature>
<keyword evidence="13" id="KW-1185">Reference proteome</keyword>
<dbReference type="InterPro" id="IPR023088">
    <property type="entry name" value="PDEase"/>
</dbReference>
<dbReference type="KEGG" id="aten:116306638"/>
<dbReference type="InterPro" id="IPR002073">
    <property type="entry name" value="PDEase_catalytic_dom"/>
</dbReference>
<dbReference type="SUPFAM" id="SSF55785">
    <property type="entry name" value="PYP-like sensor domain (PAS domain)"/>
    <property type="match status" value="1"/>
</dbReference>
<feature type="compositionally biased region" description="Low complexity" evidence="10">
    <location>
        <begin position="25"/>
        <end position="57"/>
    </location>
</feature>
<dbReference type="CDD" id="cd00077">
    <property type="entry name" value="HDc"/>
    <property type="match status" value="1"/>
</dbReference>
<dbReference type="InterPro" id="IPR003607">
    <property type="entry name" value="HD/PDEase_dom"/>
</dbReference>
<dbReference type="SUPFAM" id="SSF109604">
    <property type="entry name" value="HD-domain/PDEase-like"/>
    <property type="match status" value="1"/>
</dbReference>
<dbReference type="Gene3D" id="3.30.450.20">
    <property type="entry name" value="PAS domain"/>
    <property type="match status" value="1"/>
</dbReference>
<evidence type="ECO:0000256" key="1">
    <source>
        <dbReference type="ARBA" id="ARBA00004703"/>
    </source>
</evidence>
<organism evidence="13 14">
    <name type="scientific">Actinia tenebrosa</name>
    <name type="common">Australian red waratah sea anemone</name>
    <dbReference type="NCBI Taxonomy" id="6105"/>
    <lineage>
        <taxon>Eukaryota</taxon>
        <taxon>Metazoa</taxon>
        <taxon>Cnidaria</taxon>
        <taxon>Anthozoa</taxon>
        <taxon>Hexacorallia</taxon>
        <taxon>Actiniaria</taxon>
        <taxon>Actiniidae</taxon>
        <taxon>Actinia</taxon>
    </lineage>
</organism>
<sequence length="910" mass="101829">MGCAPSIHVSQSGIVIREEIRESSSPRPIVSSPSEIVGHIRSSSDSGSHISTSSSSRYRGSYKRSYYSARGSSIEAETQTQDLSMTENIKSEKRPGIMLGPMKLYQPIVQIMLVFAKEDAQTESFVQAAERGGYKYSICKTFEAAMDQFLSNQPEVIFIDMRDSSTIDGEKLCKSMRTKRPSDSSTIIAVVKPCPRHSDEPSFLPLLKTGFDRRFIENTNVGGCFNELKMLEYGEVRSQLKLRATACFINAIEHTHDAVEITRLDPDKSDNQVHVEYVNPAFEKMTGYSRRDVIGHTQKLMYLEQSKPELFEAILSQLKKGTTWEGSFMGKRRNGEQFLQNVHIVPIIGRGGKVEHHVTVKRELKEANSLHNQVNMNMSVNMHMETPSSGTGHRDPIDYSSTLPNGNLHRRPSMTSRIEAPITKVINMLNAAQENSPSSVVQALDRVMEILRTAELYSPVFAGHNTMDADDVMAIDLVGGLMSNGRRRSGCEIQRSSHPFHPSKESGRLAHISHAPEIPAEVSSAMVDVADWDFDILKLEKASNHRPLYFLGMKILNKFRVCERLNISEEIMKNWLQLIEANYHRKNAYHNSTHAADVLHATAVFLAKERVKAVLEPLDEAASLIAAIVHDVDHPGYTNSFLCNAGSELAILYNDIAVLESHHAALAFKLTAREEKSNIFSGLDVEDFRTVRQSIIDMVMATEMTRHFEHLSKFVNSINKRRSSSMDEVHSVHSGRDTPDSNTSSTTALTTPENRTLIKRMLIKCADIANPARPRYLCKEWAERIAEEYFSQTDEEKKRGLPVVMPVFDRATCNVPRSQVWFIDYFVSDLYDAWDAFAYVPETIRHLTDNYDYWKKKADELDAKRAASPSSPTTSTTTAGSSASTALNAASTVSSTSDARSSSMTSLTSV</sequence>
<dbReference type="InParanoid" id="A0A6P8IYJ5"/>